<accession>A0ABP0MFC1</accession>
<evidence type="ECO:0000313" key="3">
    <source>
        <dbReference type="EMBL" id="CAK9050189.1"/>
    </source>
</evidence>
<dbReference type="PROSITE" id="PS00022">
    <property type="entry name" value="EGF_1"/>
    <property type="match status" value="1"/>
</dbReference>
<comment type="caution">
    <text evidence="3">The sequence shown here is derived from an EMBL/GenBank/DDBJ whole genome shotgun (WGS) entry which is preliminary data.</text>
</comment>
<evidence type="ECO:0000256" key="1">
    <source>
        <dbReference type="SAM" id="MobiDB-lite"/>
    </source>
</evidence>
<feature type="non-terminal residue" evidence="3">
    <location>
        <position position="1264"/>
    </location>
</feature>
<dbReference type="EMBL" id="CAXAMN010017313">
    <property type="protein sequence ID" value="CAK9050189.1"/>
    <property type="molecule type" value="Genomic_DNA"/>
</dbReference>
<organism evidence="3 4">
    <name type="scientific">Durusdinium trenchii</name>
    <dbReference type="NCBI Taxonomy" id="1381693"/>
    <lineage>
        <taxon>Eukaryota</taxon>
        <taxon>Sar</taxon>
        <taxon>Alveolata</taxon>
        <taxon>Dinophyceae</taxon>
        <taxon>Suessiales</taxon>
        <taxon>Symbiodiniaceae</taxon>
        <taxon>Durusdinium</taxon>
    </lineage>
</organism>
<dbReference type="InterPro" id="IPR000742">
    <property type="entry name" value="EGF"/>
</dbReference>
<gene>
    <name evidence="3" type="ORF">CCMP2556_LOCUS25602</name>
</gene>
<dbReference type="CDD" id="cd00055">
    <property type="entry name" value="EGF_Lam"/>
    <property type="match status" value="1"/>
</dbReference>
<reference evidence="3 4" key="1">
    <citation type="submission" date="2024-02" db="EMBL/GenBank/DDBJ databases">
        <authorList>
            <person name="Chen Y."/>
            <person name="Shah S."/>
            <person name="Dougan E. K."/>
            <person name="Thang M."/>
            <person name="Chan C."/>
        </authorList>
    </citation>
    <scope>NUCLEOTIDE SEQUENCE [LARGE SCALE GENOMIC DNA]</scope>
</reference>
<sequence>MQFKGREEVTEFDQQHFQAEGLFAQNSSQGHKEYQDRLRAIHLRKEGLQKAAIADALGRSERFVAKWWQKEVKEIPRPWGVHEYLTKDMGRNNHGVGQTNGATMTEDSVQDTATWWRDVEVKRKFADDPGIYDEILQNTEWKANNARTRDFATGAYHLKYDQRGNIRWEGHQAGKYRQGLSPATDKVLQKLFVEYGIADRTSGIITNWYPDGQGYLGSHRHDCWTALFSFGHERILTIDNTPLLMQDGDLCIFGTQRHGVPVMPEISEGRITLVVFFYPNNMQKKGMWQTITDPETMAPSAPLGRMLHDEQLNLEHEKEMMAPQWEQELSALQQLGFSPSDAWTALRTAAGDADAAAELLLLSGAVPSSAAEVEEKQRGGRFQKRLHATSSSMSPPTPGPVPGTSSTSTELPPTEASTVSEDEELAMRLSLMQVWVSWMGCRGWGRAFDGGVKPCRSSRISVSRDRRRDILRSFHHGMLLALRLRRLDGFMDSCRQPSHGSYLSWIWWLQLCDCLSGSEWQEEGKLFRALGFDETDRSGDKTLAVKVPVLGCFSKPCWLQSIRVGIDETNSVSGLAKDGSWALGPSETLAVPTSLSDHAWLAFPLRGHDKELRTLQEVDHVWLVLNTDQSVKLTYENANSLEEATRYVSEDFAEAFALTRQWEQESGRQWGGHFRNLRMQMDLGDVSILPGSLPLILEAPHGGRIYTGWPQRSSGVLTSDQNTDVFAEALWSELGLRCGRFPRAVILRVKRQGVDANRATGTTSTPGGEDCSTQSNGECCCDLPDAGDQQVAMELNDVYHSLLADEVAAASDALLVAVHATGRHRVEVGVRLSATDLNQGAGEHPPSLQQHDSDSSLRALGGATELVWGSSSLGHYLKTNRPSMEVVPSPTLRCPDDAVCPGSSYSSLFMGGHNLKIHVSNTQAGIQLELPQVMRGYGSSPPMVEPAAVKQVAAALASFLNAHYQETCETDVNFGLSCSHGEALQGVCVCDQGYVGETCGSCAEGYLLVGATCQRLVIISPPAEVTQKYGSAFVTTSSGKKYLYTRKFATDLEQCGAPGCRPLNLSVRIRCDSDQCHNDVDGAAYTMGGAVYDAAGQQLCNGTISRTAQAETDWWLQIPLHSCPVLQESQPDHGAVYLSIWTSKLVKVRWEQHPSATSISRGLQYKTELFQQDPTAHSSDGLVDAVPPSQLPSWKDLPCTSASSCSSDDSCDCISGCTCRSWSGDFYGLMEPEAQTMSDAEVAALVMQLEELEAPEVDPSLLVA</sequence>
<dbReference type="Proteomes" id="UP001642484">
    <property type="component" value="Unassembled WGS sequence"/>
</dbReference>
<evidence type="ECO:0000259" key="2">
    <source>
        <dbReference type="PROSITE" id="PS50030"/>
    </source>
</evidence>
<dbReference type="SUPFAM" id="SSF51197">
    <property type="entry name" value="Clavaminate synthase-like"/>
    <property type="match status" value="1"/>
</dbReference>
<dbReference type="Pfam" id="PF13384">
    <property type="entry name" value="HTH_23"/>
    <property type="match status" value="1"/>
</dbReference>
<feature type="domain" description="UBA" evidence="2">
    <location>
        <begin position="323"/>
        <end position="363"/>
    </location>
</feature>
<proteinExistence type="predicted"/>
<dbReference type="InterPro" id="IPR009060">
    <property type="entry name" value="UBA-like_sf"/>
</dbReference>
<name>A0ABP0MFC1_9DINO</name>
<protein>
    <recommendedName>
        <fullName evidence="2">UBA domain-containing protein</fullName>
    </recommendedName>
</protein>
<feature type="region of interest" description="Disordered" evidence="1">
    <location>
        <begin position="368"/>
        <end position="422"/>
    </location>
</feature>
<keyword evidence="4" id="KW-1185">Reference proteome</keyword>
<dbReference type="InterPro" id="IPR015940">
    <property type="entry name" value="UBA"/>
</dbReference>
<dbReference type="InterPro" id="IPR002049">
    <property type="entry name" value="LE_dom"/>
</dbReference>
<dbReference type="SUPFAM" id="SSF46934">
    <property type="entry name" value="UBA-like"/>
    <property type="match status" value="1"/>
</dbReference>
<feature type="compositionally biased region" description="Low complexity" evidence="1">
    <location>
        <begin position="402"/>
        <end position="418"/>
    </location>
</feature>
<evidence type="ECO:0000313" key="4">
    <source>
        <dbReference type="Proteomes" id="UP001642484"/>
    </source>
</evidence>
<dbReference type="PROSITE" id="PS50030">
    <property type="entry name" value="UBA"/>
    <property type="match status" value="1"/>
</dbReference>